<proteinExistence type="inferred from homology"/>
<evidence type="ECO:0000256" key="9">
    <source>
        <dbReference type="ARBA" id="ARBA00023047"/>
    </source>
</evidence>
<dbReference type="OrthoDB" id="8479094at2"/>
<evidence type="ECO:0000256" key="10">
    <source>
        <dbReference type="ARBA" id="ARBA00023136"/>
    </source>
</evidence>
<keyword evidence="8 11" id="KW-1133">Transmembrane helix</keyword>
<keyword evidence="3 11" id="KW-0813">Transport</keyword>
<dbReference type="PRINTS" id="PR00164">
    <property type="entry name" value="ABC2TRNSPORT"/>
</dbReference>
<dbReference type="GO" id="GO:0015774">
    <property type="term" value="P:polysaccharide transport"/>
    <property type="evidence" value="ECO:0007669"/>
    <property type="project" value="UniProtKB-KW"/>
</dbReference>
<evidence type="ECO:0000256" key="6">
    <source>
        <dbReference type="ARBA" id="ARBA00022692"/>
    </source>
</evidence>
<evidence type="ECO:0000256" key="7">
    <source>
        <dbReference type="ARBA" id="ARBA00022903"/>
    </source>
</evidence>
<dbReference type="InterPro" id="IPR047817">
    <property type="entry name" value="ABC2_TM_bact-type"/>
</dbReference>
<reference evidence="13 14" key="1">
    <citation type="submission" date="2018-04" db="EMBL/GenBank/DDBJ databases">
        <title>Genomic Encyclopedia of Archaeal and Bacterial Type Strains, Phase II (KMG-II): from individual species to whole genera.</title>
        <authorList>
            <person name="Goeker M."/>
        </authorList>
    </citation>
    <scope>NUCLEOTIDE SEQUENCE [LARGE SCALE GENOMIC DNA]</scope>
    <source>
        <strain evidence="13 14">DSM 23382</strain>
    </source>
</reference>
<evidence type="ECO:0000256" key="4">
    <source>
        <dbReference type="ARBA" id="ARBA00022475"/>
    </source>
</evidence>
<keyword evidence="5" id="KW-0762">Sugar transport</keyword>
<keyword evidence="7" id="KW-0972">Capsule biogenesis/degradation</keyword>
<dbReference type="PANTHER" id="PTHR30413">
    <property type="entry name" value="INNER MEMBRANE TRANSPORT PERMEASE"/>
    <property type="match status" value="1"/>
</dbReference>
<evidence type="ECO:0000256" key="5">
    <source>
        <dbReference type="ARBA" id="ARBA00022597"/>
    </source>
</evidence>
<accession>A0A2T5VB93</accession>
<dbReference type="Pfam" id="PF01061">
    <property type="entry name" value="ABC2_membrane"/>
    <property type="match status" value="1"/>
</dbReference>
<dbReference type="AlphaFoldDB" id="A0A2T5VB93"/>
<feature type="transmembrane region" description="Helical" evidence="11">
    <location>
        <begin position="128"/>
        <end position="149"/>
    </location>
</feature>
<keyword evidence="14" id="KW-1185">Reference proteome</keyword>
<evidence type="ECO:0000256" key="1">
    <source>
        <dbReference type="ARBA" id="ARBA00004651"/>
    </source>
</evidence>
<gene>
    <name evidence="13" type="ORF">C8N35_103200</name>
</gene>
<feature type="domain" description="ABC transmembrane type-2" evidence="12">
    <location>
        <begin position="47"/>
        <end position="269"/>
    </location>
</feature>
<dbReference type="GO" id="GO:0043190">
    <property type="term" value="C:ATP-binding cassette (ABC) transporter complex"/>
    <property type="evidence" value="ECO:0007669"/>
    <property type="project" value="InterPro"/>
</dbReference>
<comment type="subcellular location">
    <subcellularLocation>
        <location evidence="11">Cell inner membrane</location>
        <topology evidence="11">Multi-pass membrane protein</topology>
    </subcellularLocation>
    <subcellularLocation>
        <location evidence="1">Cell membrane</location>
        <topology evidence="1">Multi-pass membrane protein</topology>
    </subcellularLocation>
</comment>
<protein>
    <recommendedName>
        <fullName evidence="11">Transport permease protein</fullName>
    </recommendedName>
</protein>
<keyword evidence="10 11" id="KW-0472">Membrane</keyword>
<name>A0A2T5VB93_9HYPH</name>
<comment type="similarity">
    <text evidence="2 11">Belongs to the ABC-2 integral membrane protein family.</text>
</comment>
<dbReference type="GO" id="GO:0015920">
    <property type="term" value="P:lipopolysaccharide transport"/>
    <property type="evidence" value="ECO:0007669"/>
    <property type="project" value="TreeGrafter"/>
</dbReference>
<evidence type="ECO:0000256" key="8">
    <source>
        <dbReference type="ARBA" id="ARBA00022989"/>
    </source>
</evidence>
<dbReference type="Proteomes" id="UP000244081">
    <property type="component" value="Unassembled WGS sequence"/>
</dbReference>
<dbReference type="PANTHER" id="PTHR30413:SF10">
    <property type="entry name" value="CAPSULE POLYSACCHARIDE EXPORT INNER-MEMBRANE PROTEIN CTRC"/>
    <property type="match status" value="1"/>
</dbReference>
<dbReference type="EMBL" id="QAYG01000003">
    <property type="protein sequence ID" value="PTW61018.1"/>
    <property type="molecule type" value="Genomic_DNA"/>
</dbReference>
<dbReference type="InterPro" id="IPR013525">
    <property type="entry name" value="ABC2_TM"/>
</dbReference>
<dbReference type="InterPro" id="IPR000412">
    <property type="entry name" value="ABC_2_transport"/>
</dbReference>
<organism evidence="13 14">
    <name type="scientific">Breoghania corrubedonensis</name>
    <dbReference type="NCBI Taxonomy" id="665038"/>
    <lineage>
        <taxon>Bacteria</taxon>
        <taxon>Pseudomonadati</taxon>
        <taxon>Pseudomonadota</taxon>
        <taxon>Alphaproteobacteria</taxon>
        <taxon>Hyphomicrobiales</taxon>
        <taxon>Stappiaceae</taxon>
        <taxon>Breoghania</taxon>
    </lineage>
</organism>
<comment type="caution">
    <text evidence="13">The sequence shown here is derived from an EMBL/GenBank/DDBJ whole genome shotgun (WGS) entry which is preliminary data.</text>
</comment>
<feature type="transmembrane region" description="Helical" evidence="11">
    <location>
        <begin position="192"/>
        <end position="210"/>
    </location>
</feature>
<feature type="transmembrane region" description="Helical" evidence="11">
    <location>
        <begin position="161"/>
        <end position="180"/>
    </location>
</feature>
<evidence type="ECO:0000313" key="14">
    <source>
        <dbReference type="Proteomes" id="UP000244081"/>
    </source>
</evidence>
<evidence type="ECO:0000256" key="2">
    <source>
        <dbReference type="ARBA" id="ARBA00007783"/>
    </source>
</evidence>
<evidence type="ECO:0000313" key="13">
    <source>
        <dbReference type="EMBL" id="PTW61018.1"/>
    </source>
</evidence>
<evidence type="ECO:0000256" key="11">
    <source>
        <dbReference type="RuleBase" id="RU361157"/>
    </source>
</evidence>
<dbReference type="RefSeq" id="WP_107989835.1">
    <property type="nucleotide sequence ID" value="NZ_QAYG01000003.1"/>
</dbReference>
<keyword evidence="4 11" id="KW-1003">Cell membrane</keyword>
<keyword evidence="9" id="KW-0625">Polysaccharide transport</keyword>
<evidence type="ECO:0000259" key="12">
    <source>
        <dbReference type="PROSITE" id="PS51012"/>
    </source>
</evidence>
<feature type="transmembrane region" description="Helical" evidence="11">
    <location>
        <begin position="248"/>
        <end position="269"/>
    </location>
</feature>
<evidence type="ECO:0000256" key="3">
    <source>
        <dbReference type="ARBA" id="ARBA00022448"/>
    </source>
</evidence>
<sequence length="275" mass="31036">MDQTGFAKSIERTEPMNNLGSPLQIFIRNTSSMVLREMRSKFGEQKLSYVWALVEPLGWILMMSTIFLAMGSHVPPVGDSFVMFFSTGLVPFSAFKDTGNVVRNAVKQNKPLLFFPIIKPIDAFVSRAVLETLTQITVFAIIVGTHSFVYGSIPRADWINVIIPFALLAIMGFNVGILNCVITAHFHAWEQIWGIISRPLFILSGIFFVADTLPPEARYVLSWNPMMHCIEWLRSGFFPEFHSTVVDVGYVLSFTFGGLFLALVLERVFRNKILE</sequence>
<feature type="transmembrane region" description="Helical" evidence="11">
    <location>
        <begin position="48"/>
        <end position="71"/>
    </location>
</feature>
<feature type="transmembrane region" description="Helical" evidence="11">
    <location>
        <begin position="77"/>
        <end position="95"/>
    </location>
</feature>
<keyword evidence="6 11" id="KW-0812">Transmembrane</keyword>
<dbReference type="PROSITE" id="PS51012">
    <property type="entry name" value="ABC_TM2"/>
    <property type="match status" value="1"/>
</dbReference>
<dbReference type="GO" id="GO:0140359">
    <property type="term" value="F:ABC-type transporter activity"/>
    <property type="evidence" value="ECO:0007669"/>
    <property type="project" value="InterPro"/>
</dbReference>